<evidence type="ECO:0000256" key="4">
    <source>
        <dbReference type="ARBA" id="ARBA00022679"/>
    </source>
</evidence>
<comment type="caution">
    <text evidence="10">The sequence shown here is derived from an EMBL/GenBank/DDBJ whole genome shotgun (WGS) entry which is preliminary data.</text>
</comment>
<dbReference type="InterPro" id="IPR005467">
    <property type="entry name" value="His_kinase_dom"/>
</dbReference>
<dbReference type="InterPro" id="IPR036097">
    <property type="entry name" value="HisK_dim/P_sf"/>
</dbReference>
<keyword evidence="11" id="KW-1185">Reference proteome</keyword>
<dbReference type="SMART" id="SM00448">
    <property type="entry name" value="REC"/>
    <property type="match status" value="1"/>
</dbReference>
<dbReference type="PATRIC" id="fig|1346791.3.peg.4593"/>
<dbReference type="Pfam" id="PF00072">
    <property type="entry name" value="Response_reg"/>
    <property type="match status" value="1"/>
</dbReference>
<evidence type="ECO:0000259" key="8">
    <source>
        <dbReference type="PROSITE" id="PS50109"/>
    </source>
</evidence>
<dbReference type="NCBIfam" id="NF041832">
    <property type="entry name" value="near_NosP_CTERM"/>
    <property type="match status" value="1"/>
</dbReference>
<reference evidence="10 11" key="1">
    <citation type="journal article" date="2013" name="Genome Announc.">
        <title>Draft Genome Sequence of Sphingobium ummariense Strain RL-3, a Hexachlorocyclohexane-Degrading Bacterium.</title>
        <authorList>
            <person name="Kohli P."/>
            <person name="Dua A."/>
            <person name="Sangwan N."/>
            <person name="Oldach P."/>
            <person name="Khurana J.P."/>
            <person name="Lal R."/>
        </authorList>
    </citation>
    <scope>NUCLEOTIDE SEQUENCE [LARGE SCALE GENOMIC DNA]</scope>
    <source>
        <strain evidence="10 11">RL-3</strain>
    </source>
</reference>
<evidence type="ECO:0000256" key="5">
    <source>
        <dbReference type="ARBA" id="ARBA00022777"/>
    </source>
</evidence>
<evidence type="ECO:0000259" key="9">
    <source>
        <dbReference type="PROSITE" id="PS50110"/>
    </source>
</evidence>
<feature type="coiled-coil region" evidence="7">
    <location>
        <begin position="333"/>
        <end position="381"/>
    </location>
</feature>
<name>T0ILU0_9SPHN</name>
<dbReference type="Pfam" id="PF00512">
    <property type="entry name" value="HisKA"/>
    <property type="match status" value="1"/>
</dbReference>
<evidence type="ECO:0000256" key="7">
    <source>
        <dbReference type="SAM" id="Coils"/>
    </source>
</evidence>
<evidence type="ECO:0000313" key="11">
    <source>
        <dbReference type="Proteomes" id="UP000015523"/>
    </source>
</evidence>
<dbReference type="InterPro" id="IPR003594">
    <property type="entry name" value="HATPase_dom"/>
</dbReference>
<dbReference type="Pfam" id="PF02518">
    <property type="entry name" value="HATPase_c"/>
    <property type="match status" value="1"/>
</dbReference>
<dbReference type="CDD" id="cd00082">
    <property type="entry name" value="HisKA"/>
    <property type="match status" value="1"/>
</dbReference>
<dbReference type="eggNOG" id="COG4191">
    <property type="taxonomic scope" value="Bacteria"/>
</dbReference>
<dbReference type="InterPro" id="IPR003661">
    <property type="entry name" value="HisK_dim/P_dom"/>
</dbReference>
<dbReference type="SUPFAM" id="SSF52172">
    <property type="entry name" value="CheY-like"/>
    <property type="match status" value="1"/>
</dbReference>
<dbReference type="PANTHER" id="PTHR43047:SF9">
    <property type="entry name" value="HISTIDINE KINASE"/>
    <property type="match status" value="1"/>
</dbReference>
<protein>
    <recommendedName>
        <fullName evidence="2">histidine kinase</fullName>
        <ecNumber evidence="2">2.7.13.3</ecNumber>
    </recommendedName>
</protein>
<dbReference type="PROSITE" id="PS50109">
    <property type="entry name" value="HIS_KIN"/>
    <property type="match status" value="1"/>
</dbReference>
<dbReference type="Gene3D" id="3.40.50.2300">
    <property type="match status" value="1"/>
</dbReference>
<keyword evidence="7" id="KW-0175">Coiled coil</keyword>
<feature type="domain" description="Histidine kinase" evidence="8">
    <location>
        <begin position="402"/>
        <end position="611"/>
    </location>
</feature>
<evidence type="ECO:0000256" key="1">
    <source>
        <dbReference type="ARBA" id="ARBA00000085"/>
    </source>
</evidence>
<dbReference type="Pfam" id="PF12860">
    <property type="entry name" value="PAS_7"/>
    <property type="match status" value="2"/>
</dbReference>
<keyword evidence="4" id="KW-0808">Transferase</keyword>
<dbReference type="GO" id="GO:0009927">
    <property type="term" value="F:histidine phosphotransfer kinase activity"/>
    <property type="evidence" value="ECO:0007669"/>
    <property type="project" value="TreeGrafter"/>
</dbReference>
<proteinExistence type="predicted"/>
<evidence type="ECO:0000313" key="10">
    <source>
        <dbReference type="EMBL" id="EQB29800.1"/>
    </source>
</evidence>
<dbReference type="Proteomes" id="UP000015523">
    <property type="component" value="Unassembled WGS sequence"/>
</dbReference>
<gene>
    <name evidence="10" type="ORF">M529_23765</name>
</gene>
<dbReference type="Gene3D" id="3.30.450.20">
    <property type="entry name" value="PAS domain"/>
    <property type="match status" value="2"/>
</dbReference>
<dbReference type="eggNOG" id="COG0784">
    <property type="taxonomic scope" value="Bacteria"/>
</dbReference>
<dbReference type="GO" id="GO:0005886">
    <property type="term" value="C:plasma membrane"/>
    <property type="evidence" value="ECO:0007669"/>
    <property type="project" value="TreeGrafter"/>
</dbReference>
<dbReference type="CDD" id="cd00156">
    <property type="entry name" value="REC"/>
    <property type="match status" value="1"/>
</dbReference>
<evidence type="ECO:0000256" key="6">
    <source>
        <dbReference type="PROSITE-ProRule" id="PRU00169"/>
    </source>
</evidence>
<dbReference type="SUPFAM" id="SSF55874">
    <property type="entry name" value="ATPase domain of HSP90 chaperone/DNA topoisomerase II/histidine kinase"/>
    <property type="match status" value="1"/>
</dbReference>
<dbReference type="SUPFAM" id="SSF55785">
    <property type="entry name" value="PYP-like sensor domain (PAS domain)"/>
    <property type="match status" value="2"/>
</dbReference>
<dbReference type="STRING" id="1346791.M529_23765"/>
<sequence length="750" mass="82201">MSDTMPLATAADPEIEGLRAEVRKLRKINAALMDRVERSSDMAGNAFSMFETAISLESMVRDRTIALEDALGRLAKANADLAEAHAAADANRMRLRDAIDSINEGFVLFDAEDRLVLFNEAYLGFWPEIADQVHEGMHFDEIARLAAIHHQPRGSIVGPDRWVSDRLARHRVAEGGHVQALADGRWVQINELRTSEGGIVGIYTDITEVKTEDARERARELAERNIMLQSTLDNLSEGVCLFDAEGRLAAWNDALQRLLSLPDDWSEGLGTHAAVMDWCRGTLGMEDGGVLDWRGDGTHGERRQRLVRCGERSFEVRSNPMDGGGQVIGFTDVSDMLRAQNALQETAESLERRVAERTAELVAVNRQLADEVAERRQIEAQLLDAKTIAEKANLSKTSFLAAASHDLLQPLNAARLFVAALGDRRLALPTRALVSQTSTALDSVEDLLEALLEISRLDAGAIQPEIADVRLDRMLETLRVEFAPVARSAGLALEIEAEPLWVRSDVRLLRRILQNFLSNALRYTRQGSVRLFCTVRGDGVRVSVADTGPGIATDKQALIFEEFRRFDNRPGGKGLGLAIVRRAGDMLGHPITLESEPGRGATFSIDLPAGMPTVEQADRADGIGRDRSMRGLSVLVIDNERTIQGGMRTLLEGWGCAVRIASGFEEAVGQFAAGERPDVVLVDYHLNDGETGDLAIGRLNAHFGTPVPAIMISADRGEALKVRLDDRAIPLLSKPVKPAQLRALLRTMLA</sequence>
<evidence type="ECO:0000256" key="2">
    <source>
        <dbReference type="ARBA" id="ARBA00012438"/>
    </source>
</evidence>
<evidence type="ECO:0000256" key="3">
    <source>
        <dbReference type="ARBA" id="ARBA00022553"/>
    </source>
</evidence>
<dbReference type="GO" id="GO:0000155">
    <property type="term" value="F:phosphorelay sensor kinase activity"/>
    <property type="evidence" value="ECO:0007669"/>
    <property type="project" value="InterPro"/>
</dbReference>
<accession>T0ILU0</accession>
<dbReference type="EC" id="2.7.13.3" evidence="2"/>
<dbReference type="InterPro" id="IPR004358">
    <property type="entry name" value="Sig_transdc_His_kin-like_C"/>
</dbReference>
<keyword evidence="3 6" id="KW-0597">Phosphoprotein</keyword>
<dbReference type="PROSITE" id="PS50110">
    <property type="entry name" value="RESPONSE_REGULATORY"/>
    <property type="match status" value="1"/>
</dbReference>
<dbReference type="InterPro" id="IPR001789">
    <property type="entry name" value="Sig_transdc_resp-reg_receiver"/>
</dbReference>
<dbReference type="SMART" id="SM00387">
    <property type="entry name" value="HATPase_c"/>
    <property type="match status" value="1"/>
</dbReference>
<feature type="modified residue" description="4-aspartylphosphate" evidence="6">
    <location>
        <position position="683"/>
    </location>
</feature>
<dbReference type="InterPro" id="IPR036890">
    <property type="entry name" value="HATPase_C_sf"/>
</dbReference>
<feature type="domain" description="Response regulatory" evidence="9">
    <location>
        <begin position="633"/>
        <end position="749"/>
    </location>
</feature>
<dbReference type="EMBL" id="AUWY01000136">
    <property type="protein sequence ID" value="EQB29800.1"/>
    <property type="molecule type" value="Genomic_DNA"/>
</dbReference>
<dbReference type="AlphaFoldDB" id="T0ILU0"/>
<organism evidence="10 11">
    <name type="scientific">Sphingobium ummariense RL-3</name>
    <dbReference type="NCBI Taxonomy" id="1346791"/>
    <lineage>
        <taxon>Bacteria</taxon>
        <taxon>Pseudomonadati</taxon>
        <taxon>Pseudomonadota</taxon>
        <taxon>Alphaproteobacteria</taxon>
        <taxon>Sphingomonadales</taxon>
        <taxon>Sphingomonadaceae</taxon>
        <taxon>Sphingobium</taxon>
    </lineage>
</organism>
<dbReference type="InterPro" id="IPR035965">
    <property type="entry name" value="PAS-like_dom_sf"/>
</dbReference>
<dbReference type="PRINTS" id="PR00344">
    <property type="entry name" value="BCTRLSENSOR"/>
</dbReference>
<comment type="catalytic activity">
    <reaction evidence="1">
        <text>ATP + protein L-histidine = ADP + protein N-phospho-L-histidine.</text>
        <dbReference type="EC" id="2.7.13.3"/>
    </reaction>
</comment>
<dbReference type="Gene3D" id="3.30.565.10">
    <property type="entry name" value="Histidine kinase-like ATPase, C-terminal domain"/>
    <property type="match status" value="1"/>
</dbReference>
<dbReference type="PANTHER" id="PTHR43047">
    <property type="entry name" value="TWO-COMPONENT HISTIDINE PROTEIN KINASE"/>
    <property type="match status" value="1"/>
</dbReference>
<dbReference type="Gene3D" id="1.10.287.130">
    <property type="match status" value="1"/>
</dbReference>
<dbReference type="SMART" id="SM00388">
    <property type="entry name" value="HisKA"/>
    <property type="match status" value="1"/>
</dbReference>
<dbReference type="SUPFAM" id="SSF47384">
    <property type="entry name" value="Homodimeric domain of signal transducing histidine kinase"/>
    <property type="match status" value="1"/>
</dbReference>
<dbReference type="FunFam" id="3.30.565.10:FF:000049">
    <property type="entry name" value="Two-component sensor histidine kinase"/>
    <property type="match status" value="1"/>
</dbReference>
<dbReference type="InterPro" id="IPR011006">
    <property type="entry name" value="CheY-like_superfamily"/>
</dbReference>
<keyword evidence="5" id="KW-0418">Kinase</keyword>